<feature type="transmembrane region" description="Helical" evidence="8">
    <location>
        <begin position="71"/>
        <end position="93"/>
    </location>
</feature>
<dbReference type="Proteomes" id="UP000323521">
    <property type="component" value="Chromosome"/>
</dbReference>
<evidence type="ECO:0000256" key="7">
    <source>
        <dbReference type="ARBA" id="ARBA00023136"/>
    </source>
</evidence>
<keyword evidence="5 8" id="KW-0812">Transmembrane</keyword>
<keyword evidence="3" id="KW-0813">Transport</keyword>
<feature type="transmembrane region" description="Helical" evidence="8">
    <location>
        <begin position="37"/>
        <end position="59"/>
    </location>
</feature>
<evidence type="ECO:0000256" key="3">
    <source>
        <dbReference type="ARBA" id="ARBA00022448"/>
    </source>
</evidence>
<name>A0A3G1KTJ0_FORW1</name>
<comment type="similarity">
    <text evidence="2">Belongs to the AzlC family.</text>
</comment>
<dbReference type="EMBL" id="CP017634">
    <property type="protein sequence ID" value="ATW25714.1"/>
    <property type="molecule type" value="Genomic_DNA"/>
</dbReference>
<proteinExistence type="inferred from homology"/>
<comment type="subcellular location">
    <subcellularLocation>
        <location evidence="1">Cell membrane</location>
        <topology evidence="1">Multi-pass membrane protein</topology>
    </subcellularLocation>
</comment>
<evidence type="ECO:0000256" key="6">
    <source>
        <dbReference type="ARBA" id="ARBA00022989"/>
    </source>
</evidence>
<evidence type="ECO:0000256" key="2">
    <source>
        <dbReference type="ARBA" id="ARBA00010735"/>
    </source>
</evidence>
<evidence type="ECO:0000256" key="1">
    <source>
        <dbReference type="ARBA" id="ARBA00004651"/>
    </source>
</evidence>
<evidence type="ECO:0000313" key="9">
    <source>
        <dbReference type="EMBL" id="ATW25714.1"/>
    </source>
</evidence>
<feature type="transmembrane region" description="Helical" evidence="8">
    <location>
        <begin position="206"/>
        <end position="222"/>
    </location>
</feature>
<protein>
    <recommendedName>
        <fullName evidence="11">AzlC family ABC transporter permease</fullName>
    </recommendedName>
</protein>
<accession>A0A3G1KTJ0</accession>
<dbReference type="InterPro" id="IPR011606">
    <property type="entry name" value="Brnchd-chn_aa_trnsp_permease"/>
</dbReference>
<feature type="transmembrane region" description="Helical" evidence="8">
    <location>
        <begin position="12"/>
        <end position="31"/>
    </location>
</feature>
<dbReference type="AlphaFoldDB" id="A0A3G1KTJ0"/>
<evidence type="ECO:0000256" key="8">
    <source>
        <dbReference type="SAM" id="Phobius"/>
    </source>
</evidence>
<keyword evidence="7 8" id="KW-0472">Membrane</keyword>
<evidence type="ECO:0008006" key="11">
    <source>
        <dbReference type="Google" id="ProtNLM"/>
    </source>
</evidence>
<dbReference type="GO" id="GO:0005886">
    <property type="term" value="C:plasma membrane"/>
    <property type="evidence" value="ECO:0007669"/>
    <property type="project" value="UniProtKB-SubCell"/>
</dbReference>
<reference evidence="9 10" key="1">
    <citation type="submission" date="2016-10" db="EMBL/GenBank/DDBJ databases">
        <title>Complete Genome Sequence of Peptococcaceae strain DCMF.</title>
        <authorList>
            <person name="Edwards R.J."/>
            <person name="Holland S.I."/>
            <person name="Deshpande N.P."/>
            <person name="Wong Y.K."/>
            <person name="Ertan H."/>
            <person name="Manefield M."/>
            <person name="Russell T.L."/>
            <person name="Lee M.J."/>
        </authorList>
    </citation>
    <scope>NUCLEOTIDE SEQUENCE [LARGE SCALE GENOMIC DNA]</scope>
    <source>
        <strain evidence="9 10">DCMF</strain>
    </source>
</reference>
<gene>
    <name evidence="9" type="ORF">DCMF_13920</name>
</gene>
<feature type="transmembrane region" description="Helical" evidence="8">
    <location>
        <begin position="128"/>
        <end position="152"/>
    </location>
</feature>
<dbReference type="PANTHER" id="PTHR34979:SF1">
    <property type="entry name" value="INNER MEMBRANE PROTEIN YGAZ"/>
    <property type="match status" value="1"/>
</dbReference>
<feature type="transmembrane region" description="Helical" evidence="8">
    <location>
        <begin position="182"/>
        <end position="201"/>
    </location>
</feature>
<evidence type="ECO:0000256" key="5">
    <source>
        <dbReference type="ARBA" id="ARBA00022692"/>
    </source>
</evidence>
<keyword evidence="6 8" id="KW-1133">Transmembrane helix</keyword>
<dbReference type="OrthoDB" id="3177005at2"/>
<dbReference type="KEGG" id="fwa:DCMF_13920"/>
<keyword evidence="4" id="KW-1003">Cell membrane</keyword>
<organism evidence="9 10">
    <name type="scientific">Formimonas warabiya</name>
    <dbReference type="NCBI Taxonomy" id="1761012"/>
    <lineage>
        <taxon>Bacteria</taxon>
        <taxon>Bacillati</taxon>
        <taxon>Bacillota</taxon>
        <taxon>Clostridia</taxon>
        <taxon>Eubacteriales</taxon>
        <taxon>Peptococcaceae</taxon>
        <taxon>Candidatus Formimonas</taxon>
    </lineage>
</organism>
<dbReference type="Pfam" id="PF03591">
    <property type="entry name" value="AzlC"/>
    <property type="match status" value="1"/>
</dbReference>
<keyword evidence="10" id="KW-1185">Reference proteome</keyword>
<dbReference type="PANTHER" id="PTHR34979">
    <property type="entry name" value="INNER MEMBRANE PROTEIN YGAZ"/>
    <property type="match status" value="1"/>
</dbReference>
<dbReference type="RefSeq" id="WP_148134980.1">
    <property type="nucleotide sequence ID" value="NZ_CP017634.1"/>
</dbReference>
<feature type="transmembrane region" description="Helical" evidence="8">
    <location>
        <begin position="159"/>
        <end position="176"/>
    </location>
</feature>
<dbReference type="GO" id="GO:1903785">
    <property type="term" value="P:L-valine transmembrane transport"/>
    <property type="evidence" value="ECO:0007669"/>
    <property type="project" value="TreeGrafter"/>
</dbReference>
<sequence length="242" mass="26234">MKKGPEFIKGFVDTLPVGISVALYGVVYGVLSQKTGLSAWTVAAMSLLVFAGASQIAAVQMIAQGCNPISVIFTVFIINLRHYLMAASVSPYLKGISHRIKLLNAFFLTDESYAVSYTYFQNNPPSPWYFLGSGFNIYLFWGGAGLAGYFGGNIIPLQWSYAFDFAFVAAFIGMLVPMVKDFPVVVTVIVASFLSVLGCLFIPGKWYILIAALGASIAGYLAETFREKRLSSTCREVAKSGS</sequence>
<evidence type="ECO:0000313" key="10">
    <source>
        <dbReference type="Proteomes" id="UP000323521"/>
    </source>
</evidence>
<evidence type="ECO:0000256" key="4">
    <source>
        <dbReference type="ARBA" id="ARBA00022475"/>
    </source>
</evidence>